<dbReference type="InterPro" id="IPR010982">
    <property type="entry name" value="Lambda_DNA-bd_dom_sf"/>
</dbReference>
<evidence type="ECO:0000259" key="1">
    <source>
        <dbReference type="PROSITE" id="PS50943"/>
    </source>
</evidence>
<accession>A0ABW0K926</accession>
<proteinExistence type="predicted"/>
<dbReference type="CDD" id="cd00093">
    <property type="entry name" value="HTH_XRE"/>
    <property type="match status" value="1"/>
</dbReference>
<organism evidence="2 3">
    <name type="scientific">Paenibacillus aestuarii</name>
    <dbReference type="NCBI Taxonomy" id="516965"/>
    <lineage>
        <taxon>Bacteria</taxon>
        <taxon>Bacillati</taxon>
        <taxon>Bacillota</taxon>
        <taxon>Bacilli</taxon>
        <taxon>Bacillales</taxon>
        <taxon>Paenibacillaceae</taxon>
        <taxon>Paenibacillus</taxon>
    </lineage>
</organism>
<dbReference type="Gene3D" id="1.10.260.40">
    <property type="entry name" value="lambda repressor-like DNA-binding domains"/>
    <property type="match status" value="1"/>
</dbReference>
<evidence type="ECO:0000313" key="2">
    <source>
        <dbReference type="EMBL" id="MFC5449041.1"/>
    </source>
</evidence>
<dbReference type="Proteomes" id="UP001596044">
    <property type="component" value="Unassembled WGS sequence"/>
</dbReference>
<comment type="caution">
    <text evidence="2">The sequence shown here is derived from an EMBL/GenBank/DDBJ whole genome shotgun (WGS) entry which is preliminary data.</text>
</comment>
<dbReference type="SUPFAM" id="SSF47413">
    <property type="entry name" value="lambda repressor-like DNA-binding domains"/>
    <property type="match status" value="1"/>
</dbReference>
<name>A0ABW0K926_9BACL</name>
<sequence>MASKLVLIRKRCGYSIKEVQNALSINELSSIENGETAVEEELLLKFSELYHVTIDWLKGKSIHPQVDRYGQDSLIHEASCIDRGLLRDLSSLNRVDQDLVKNLVTRLKSYSSTNFITIP</sequence>
<keyword evidence="3" id="KW-1185">Reference proteome</keyword>
<protein>
    <submittedName>
        <fullName evidence="2">Helix-turn-helix domain-containing protein</fullName>
    </submittedName>
</protein>
<dbReference type="InterPro" id="IPR001387">
    <property type="entry name" value="Cro/C1-type_HTH"/>
</dbReference>
<dbReference type="PROSITE" id="PS50943">
    <property type="entry name" value="HTH_CROC1"/>
    <property type="match status" value="1"/>
</dbReference>
<reference evidence="3" key="1">
    <citation type="journal article" date="2019" name="Int. J. Syst. Evol. Microbiol.">
        <title>The Global Catalogue of Microorganisms (GCM) 10K type strain sequencing project: providing services to taxonomists for standard genome sequencing and annotation.</title>
        <authorList>
            <consortium name="The Broad Institute Genomics Platform"/>
            <consortium name="The Broad Institute Genome Sequencing Center for Infectious Disease"/>
            <person name="Wu L."/>
            <person name="Ma J."/>
        </authorList>
    </citation>
    <scope>NUCLEOTIDE SEQUENCE [LARGE SCALE GENOMIC DNA]</scope>
    <source>
        <strain evidence="3">KACC 11904</strain>
    </source>
</reference>
<dbReference type="SMART" id="SM00530">
    <property type="entry name" value="HTH_XRE"/>
    <property type="match status" value="1"/>
</dbReference>
<gene>
    <name evidence="2" type="ORF">ACFPOG_12270</name>
</gene>
<dbReference type="RefSeq" id="WP_377524559.1">
    <property type="nucleotide sequence ID" value="NZ_JBHSMJ010000017.1"/>
</dbReference>
<dbReference type="Pfam" id="PF01381">
    <property type="entry name" value="HTH_3"/>
    <property type="match status" value="1"/>
</dbReference>
<feature type="domain" description="HTH cro/C1-type" evidence="1">
    <location>
        <begin position="5"/>
        <end position="57"/>
    </location>
</feature>
<evidence type="ECO:0000313" key="3">
    <source>
        <dbReference type="Proteomes" id="UP001596044"/>
    </source>
</evidence>
<dbReference type="EMBL" id="JBHSMJ010000017">
    <property type="protein sequence ID" value="MFC5449041.1"/>
    <property type="molecule type" value="Genomic_DNA"/>
</dbReference>